<organism evidence="2 3">
    <name type="scientific">Helcococcus kunzii ATCC 51366</name>
    <dbReference type="NCBI Taxonomy" id="883114"/>
    <lineage>
        <taxon>Bacteria</taxon>
        <taxon>Bacillati</taxon>
        <taxon>Bacillota</taxon>
        <taxon>Tissierellia</taxon>
        <taxon>Tissierellales</taxon>
        <taxon>Peptoniphilaceae</taxon>
        <taxon>Helcococcus</taxon>
    </lineage>
</organism>
<dbReference type="InterPro" id="IPR000600">
    <property type="entry name" value="ROK"/>
</dbReference>
<dbReference type="GeneID" id="96998374"/>
<reference evidence="2 3" key="1">
    <citation type="submission" date="2012-01" db="EMBL/GenBank/DDBJ databases">
        <title>The Genome Sequence of Helcococcus kunzii ATCC 51366.</title>
        <authorList>
            <consortium name="The Broad Institute Genome Sequencing Platform"/>
            <person name="Earl A."/>
            <person name="Ward D."/>
            <person name="Feldgarden M."/>
            <person name="Gevers D."/>
            <person name="Huys G."/>
            <person name="Young S.K."/>
            <person name="Zeng Q."/>
            <person name="Gargeya S."/>
            <person name="Fitzgerald M."/>
            <person name="Haas B."/>
            <person name="Abouelleil A."/>
            <person name="Alvarado L."/>
            <person name="Arachchi H.M."/>
            <person name="Berlin A."/>
            <person name="Chapman S.B."/>
            <person name="Gearin G."/>
            <person name="Goldberg J."/>
            <person name="Griggs A."/>
            <person name="Gujja S."/>
            <person name="Hansen M."/>
            <person name="Heiman D."/>
            <person name="Howarth C."/>
            <person name="Larimer J."/>
            <person name="Lui A."/>
            <person name="MacDonald P.J.P."/>
            <person name="McCowen C."/>
            <person name="Montmayeur A."/>
            <person name="Murphy C."/>
            <person name="Neiman D."/>
            <person name="Pearson M."/>
            <person name="Priest M."/>
            <person name="Roberts A."/>
            <person name="Saif S."/>
            <person name="Shea T."/>
            <person name="Sisk P."/>
            <person name="Stolte C."/>
            <person name="Sykes S."/>
            <person name="Wortman J."/>
            <person name="Nusbaum C."/>
            <person name="Birren B."/>
        </authorList>
    </citation>
    <scope>NUCLEOTIDE SEQUENCE [LARGE SCALE GENOMIC DNA]</scope>
    <source>
        <strain evidence="2 3">ATCC 51366</strain>
    </source>
</reference>
<dbReference type="eggNOG" id="COG1940">
    <property type="taxonomic scope" value="Bacteria"/>
</dbReference>
<evidence type="ECO:0000313" key="2">
    <source>
        <dbReference type="EMBL" id="EHR35673.1"/>
    </source>
</evidence>
<dbReference type="InterPro" id="IPR043129">
    <property type="entry name" value="ATPase_NBD"/>
</dbReference>
<dbReference type="STRING" id="883114.HMPREF9709_00364"/>
<dbReference type="PANTHER" id="PTHR18964:SF165">
    <property type="entry name" value="BETA-GLUCOSIDE KINASE"/>
    <property type="match status" value="1"/>
</dbReference>
<comment type="similarity">
    <text evidence="1">Belongs to the ROK (NagC/XylR) family.</text>
</comment>
<evidence type="ECO:0008006" key="4">
    <source>
        <dbReference type="Google" id="ProtNLM"/>
    </source>
</evidence>
<proteinExistence type="inferred from homology"/>
<gene>
    <name evidence="2" type="ORF">HMPREF9709_00364</name>
</gene>
<dbReference type="CDD" id="cd24068">
    <property type="entry name" value="ASKHA_NBD_ROK_FnNanK-like"/>
    <property type="match status" value="1"/>
</dbReference>
<dbReference type="Pfam" id="PF00480">
    <property type="entry name" value="ROK"/>
    <property type="match status" value="1"/>
</dbReference>
<accession>H3NM03</accession>
<dbReference type="Proteomes" id="UP000004191">
    <property type="component" value="Unassembled WGS sequence"/>
</dbReference>
<dbReference type="PANTHER" id="PTHR18964">
    <property type="entry name" value="ROK (REPRESSOR, ORF, KINASE) FAMILY"/>
    <property type="match status" value="1"/>
</dbReference>
<comment type="caution">
    <text evidence="2">The sequence shown here is derived from an EMBL/GenBank/DDBJ whole genome shotgun (WGS) entry which is preliminary data.</text>
</comment>
<dbReference type="RefSeq" id="WP_005397391.1">
    <property type="nucleotide sequence ID" value="NZ_JH601088.1"/>
</dbReference>
<dbReference type="EMBL" id="AGEI01000011">
    <property type="protein sequence ID" value="EHR35673.1"/>
    <property type="molecule type" value="Genomic_DNA"/>
</dbReference>
<dbReference type="PATRIC" id="fig|883114.3.peg.358"/>
<name>H3NM03_9FIRM</name>
<evidence type="ECO:0000256" key="1">
    <source>
        <dbReference type="ARBA" id="ARBA00006479"/>
    </source>
</evidence>
<protein>
    <recommendedName>
        <fullName evidence="4">ROK family protein (Putative glucokinase)</fullName>
    </recommendedName>
</protein>
<dbReference type="Gene3D" id="3.30.420.40">
    <property type="match status" value="2"/>
</dbReference>
<dbReference type="OrthoDB" id="9795247at2"/>
<evidence type="ECO:0000313" key="3">
    <source>
        <dbReference type="Proteomes" id="UP000004191"/>
    </source>
</evidence>
<dbReference type="HOGENOM" id="CLU_036604_0_2_9"/>
<dbReference type="AlphaFoldDB" id="H3NM03"/>
<keyword evidence="3" id="KW-1185">Reference proteome</keyword>
<sequence length="291" mass="32254">MILTLDIGGTQIKTGLINSEGQLIEKSKHDTNVKSENFNMLDRISKIINEKIEEYDIDGIAISTAGVVDFNNGKIVFANKNIPNYTGTEISKYIYEKYVLPSTVENDVNCALLGELSLEKYSEIKSAVMFTIGTGVGGSIAINGEIFRGATFSAGEVGYTIQNGKNIEDIASTTSLVKNVKDRIKKEDINGLWIFEQAKRGDKVCVEEIDNLLDNIAILINNVVSIINPDVIILGGGIMEQEEYIRPILEDKLKNILKNELVKNSLKIEFAKLGNDAGMMGAYRQFKKRYK</sequence>
<dbReference type="SUPFAM" id="SSF53067">
    <property type="entry name" value="Actin-like ATPase domain"/>
    <property type="match status" value="1"/>
</dbReference>